<evidence type="ECO:0000256" key="4">
    <source>
        <dbReference type="ARBA" id="ARBA00022553"/>
    </source>
</evidence>
<evidence type="ECO:0000256" key="3">
    <source>
        <dbReference type="ARBA" id="ARBA00022490"/>
    </source>
</evidence>
<dbReference type="CDD" id="cd00211">
    <property type="entry name" value="PTS_IIA_fru"/>
    <property type="match status" value="1"/>
</dbReference>
<dbReference type="SUPFAM" id="SSF55804">
    <property type="entry name" value="Phoshotransferase/anion transport protein"/>
    <property type="match status" value="1"/>
</dbReference>
<dbReference type="InterPro" id="IPR016152">
    <property type="entry name" value="PTrfase/Anion_transptr"/>
</dbReference>
<feature type="domain" description="PTS EIIA type-2" evidence="11">
    <location>
        <begin position="4"/>
        <end position="147"/>
    </location>
</feature>
<sequence length="151" mass="16872">MIADNMIPELINYELDAKDWEEAIRLAARPLIESNYIKPSYVESMINNVKNDGPYIVITKNVAIPHASPDEGGLKSGISVSTLKKPISFGNEANDPVKYIFVISAVDNNDHLKLISEMVSLLEDELFYSLLDNKSESQIIIDYIKERGGTI</sequence>
<dbReference type="PANTHER" id="PTHR36203:SF1">
    <property type="entry name" value="ASCORBATE-SPECIFIC PTS SYSTEM EIIA COMPONENT"/>
    <property type="match status" value="1"/>
</dbReference>
<keyword evidence="7" id="KW-0418">Kinase</keyword>
<evidence type="ECO:0000256" key="10">
    <source>
        <dbReference type="ARBA" id="ARBA00042072"/>
    </source>
</evidence>
<keyword evidence="13" id="KW-1185">Reference proteome</keyword>
<dbReference type="Pfam" id="PF00359">
    <property type="entry name" value="PTS_EIIA_2"/>
    <property type="match status" value="1"/>
</dbReference>
<dbReference type="RefSeq" id="WP_118989914.1">
    <property type="nucleotide sequence ID" value="NZ_CP023434.1"/>
</dbReference>
<dbReference type="PROSITE" id="PS51094">
    <property type="entry name" value="PTS_EIIA_TYPE_2"/>
    <property type="match status" value="1"/>
</dbReference>
<keyword evidence="2" id="KW-0813">Transport</keyword>
<proteinExistence type="predicted"/>
<keyword evidence="4" id="KW-0597">Phosphoprotein</keyword>
<accession>A0A347WIT6</accession>
<evidence type="ECO:0000313" key="13">
    <source>
        <dbReference type="Proteomes" id="UP000263232"/>
    </source>
</evidence>
<evidence type="ECO:0000256" key="9">
    <source>
        <dbReference type="ARBA" id="ARBA00041175"/>
    </source>
</evidence>
<evidence type="ECO:0000256" key="5">
    <source>
        <dbReference type="ARBA" id="ARBA00022679"/>
    </source>
</evidence>
<evidence type="ECO:0000313" key="12">
    <source>
        <dbReference type="EMBL" id="AXY24993.1"/>
    </source>
</evidence>
<dbReference type="OrthoDB" id="369398at2"/>
<evidence type="ECO:0000256" key="1">
    <source>
        <dbReference type="ARBA" id="ARBA00004496"/>
    </source>
</evidence>
<reference evidence="12 13" key="1">
    <citation type="submission" date="2017-09" db="EMBL/GenBank/DDBJ databases">
        <title>Complete genome sequence of Oxytococcus suis strain ZY16052.</title>
        <authorList>
            <person name="Li F."/>
        </authorList>
    </citation>
    <scope>NUCLEOTIDE SEQUENCE [LARGE SCALE GENOMIC DNA]</scope>
    <source>
        <strain evidence="12 13">ZY16052</strain>
    </source>
</reference>
<dbReference type="InterPro" id="IPR051351">
    <property type="entry name" value="Ascorbate-PTS_EIIA_comp"/>
</dbReference>
<dbReference type="KEGG" id="abae:CL176_02545"/>
<dbReference type="GO" id="GO:0016301">
    <property type="term" value="F:kinase activity"/>
    <property type="evidence" value="ECO:0007669"/>
    <property type="project" value="UniProtKB-KW"/>
</dbReference>
<comment type="function">
    <text evidence="8">The phosphoenolpyruvate-dependent sugar phosphotransferase system (sugar PTS), a major carbohydrate active transport system, catalyzes the phosphorylation of incoming sugar substrates concomitantly with their translocation across the cell membrane. The enzyme II UlaABC PTS system is involved in ascorbate transport.</text>
</comment>
<evidence type="ECO:0000256" key="6">
    <source>
        <dbReference type="ARBA" id="ARBA00022683"/>
    </source>
</evidence>
<organism evidence="12 13">
    <name type="scientific">Suicoccus acidiformans</name>
    <dbReference type="NCBI Taxonomy" id="2036206"/>
    <lineage>
        <taxon>Bacteria</taxon>
        <taxon>Bacillati</taxon>
        <taxon>Bacillota</taxon>
        <taxon>Bacilli</taxon>
        <taxon>Lactobacillales</taxon>
        <taxon>Aerococcaceae</taxon>
        <taxon>Suicoccus</taxon>
    </lineage>
</organism>
<gene>
    <name evidence="12" type="ORF">CL176_02545</name>
</gene>
<dbReference type="Gene3D" id="3.40.930.10">
    <property type="entry name" value="Mannitol-specific EII, Chain A"/>
    <property type="match status" value="1"/>
</dbReference>
<dbReference type="Proteomes" id="UP000263232">
    <property type="component" value="Chromosome"/>
</dbReference>
<dbReference type="GO" id="GO:0009401">
    <property type="term" value="P:phosphoenolpyruvate-dependent sugar phosphotransferase system"/>
    <property type="evidence" value="ECO:0007669"/>
    <property type="project" value="UniProtKB-KW"/>
</dbReference>
<evidence type="ECO:0000256" key="7">
    <source>
        <dbReference type="ARBA" id="ARBA00022777"/>
    </source>
</evidence>
<keyword evidence="6" id="KW-0598">Phosphotransferase system</keyword>
<dbReference type="EMBL" id="CP023434">
    <property type="protein sequence ID" value="AXY24993.1"/>
    <property type="molecule type" value="Genomic_DNA"/>
</dbReference>
<evidence type="ECO:0000259" key="11">
    <source>
        <dbReference type="PROSITE" id="PS51094"/>
    </source>
</evidence>
<dbReference type="AlphaFoldDB" id="A0A347WIT6"/>
<name>A0A347WIT6_9LACT</name>
<dbReference type="GO" id="GO:0005737">
    <property type="term" value="C:cytoplasm"/>
    <property type="evidence" value="ECO:0007669"/>
    <property type="project" value="UniProtKB-SubCell"/>
</dbReference>
<evidence type="ECO:0000256" key="8">
    <source>
        <dbReference type="ARBA" id="ARBA00037387"/>
    </source>
</evidence>
<dbReference type="InterPro" id="IPR002178">
    <property type="entry name" value="PTS_EIIA_type-2_dom"/>
</dbReference>
<keyword evidence="5" id="KW-0808">Transferase</keyword>
<dbReference type="PANTHER" id="PTHR36203">
    <property type="entry name" value="ASCORBATE-SPECIFIC PTS SYSTEM EIIA COMPONENT"/>
    <property type="match status" value="1"/>
</dbReference>
<evidence type="ECO:0000256" key="2">
    <source>
        <dbReference type="ARBA" id="ARBA00022448"/>
    </source>
</evidence>
<keyword evidence="3" id="KW-0963">Cytoplasm</keyword>
<comment type="subcellular location">
    <subcellularLocation>
        <location evidence="1">Cytoplasm</location>
    </subcellularLocation>
</comment>
<protein>
    <recommendedName>
        <fullName evidence="9">Ascorbate-specific PTS system EIIA component</fullName>
    </recommendedName>
    <alternativeName>
        <fullName evidence="10">Ascorbate-specific phosphotransferase enzyme IIA component</fullName>
    </alternativeName>
</protein>
<keyword evidence="12" id="KW-0762">Sugar transport</keyword>